<comment type="caution">
    <text evidence="2">The sequence shown here is derived from an EMBL/GenBank/DDBJ whole genome shotgun (WGS) entry which is preliminary data.</text>
</comment>
<gene>
    <name evidence="2" type="ORF">S06H3_36829</name>
</gene>
<name>X1LJN7_9ZZZZ</name>
<evidence type="ECO:0000313" key="2">
    <source>
        <dbReference type="EMBL" id="GAI19313.1"/>
    </source>
</evidence>
<dbReference type="EMBL" id="BARV01022327">
    <property type="protein sequence ID" value="GAI19313.1"/>
    <property type="molecule type" value="Genomic_DNA"/>
</dbReference>
<feature type="region of interest" description="Disordered" evidence="1">
    <location>
        <begin position="37"/>
        <end position="61"/>
    </location>
</feature>
<protein>
    <submittedName>
        <fullName evidence="2">Uncharacterized protein</fullName>
    </submittedName>
</protein>
<organism evidence="2">
    <name type="scientific">marine sediment metagenome</name>
    <dbReference type="NCBI Taxonomy" id="412755"/>
    <lineage>
        <taxon>unclassified sequences</taxon>
        <taxon>metagenomes</taxon>
        <taxon>ecological metagenomes</taxon>
    </lineage>
</organism>
<proteinExistence type="predicted"/>
<accession>X1LJN7</accession>
<evidence type="ECO:0000256" key="1">
    <source>
        <dbReference type="SAM" id="MobiDB-lite"/>
    </source>
</evidence>
<dbReference type="AlphaFoldDB" id="X1LJN7"/>
<reference evidence="2" key="1">
    <citation type="journal article" date="2014" name="Front. Microbiol.">
        <title>High frequency of phylogenetically diverse reductive dehalogenase-homologous genes in deep subseafloor sedimentary metagenomes.</title>
        <authorList>
            <person name="Kawai M."/>
            <person name="Futagami T."/>
            <person name="Toyoda A."/>
            <person name="Takaki Y."/>
            <person name="Nishi S."/>
            <person name="Hori S."/>
            <person name="Arai W."/>
            <person name="Tsubouchi T."/>
            <person name="Morono Y."/>
            <person name="Uchiyama I."/>
            <person name="Ito T."/>
            <person name="Fujiyama A."/>
            <person name="Inagaki F."/>
            <person name="Takami H."/>
        </authorList>
    </citation>
    <scope>NUCLEOTIDE SEQUENCE</scope>
    <source>
        <strain evidence="2">Expedition CK06-06</strain>
    </source>
</reference>
<sequence length="118" mass="12972">MIDGEPGDFWGNFFKAILVNQQSPTTGATWQNRFATTEAEPLKGNSPTDKDLARGVVQQGSHPHGINVRGVAIVDILVDVYNRFAKDVADATYQPHPIGKFDVANVAVWKERRQGVIP</sequence>